<feature type="binding site" evidence="10 12">
    <location>
        <position position="186"/>
    </location>
    <ligand>
        <name>substrate</name>
    </ligand>
</feature>
<dbReference type="GO" id="GO:0005829">
    <property type="term" value="C:cytosol"/>
    <property type="evidence" value="ECO:0007669"/>
    <property type="project" value="TreeGrafter"/>
</dbReference>
<dbReference type="EMBL" id="VNHY01000001">
    <property type="protein sequence ID" value="TYP95598.1"/>
    <property type="molecule type" value="Genomic_DNA"/>
</dbReference>
<comment type="similarity">
    <text evidence="3 10">Belongs to the BPG-independent phosphoglycerate mutase family.</text>
</comment>
<feature type="binding site" evidence="10 12">
    <location>
        <position position="192"/>
    </location>
    <ligand>
        <name>substrate</name>
    </ligand>
</feature>
<comment type="pathway">
    <text evidence="2 10">Carbohydrate degradation; glycolysis; pyruvate from D-glyceraldehyde 3-phosphate: step 3/5.</text>
</comment>
<accession>A0A5D3YQK9</accession>
<reference evidence="16 17" key="1">
    <citation type="submission" date="2019-07" db="EMBL/GenBank/DDBJ databases">
        <title>Genomic Encyclopedia of Archaeal and Bacterial Type Strains, Phase II (KMG-II): from individual species to whole genera.</title>
        <authorList>
            <person name="Goeker M."/>
        </authorList>
    </citation>
    <scope>NUCLEOTIDE SEQUENCE [LARGE SCALE GENOMIC DNA]</scope>
    <source>
        <strain evidence="16 17">DSM 21935</strain>
    </source>
</reference>
<organism evidence="16 17">
    <name type="scientific">Fodinibius salinus</name>
    <dbReference type="NCBI Taxonomy" id="860790"/>
    <lineage>
        <taxon>Bacteria</taxon>
        <taxon>Pseudomonadati</taxon>
        <taxon>Balneolota</taxon>
        <taxon>Balneolia</taxon>
        <taxon>Balneolales</taxon>
        <taxon>Balneolaceae</taxon>
        <taxon>Fodinibius</taxon>
    </lineage>
</organism>
<feature type="binding site" evidence="10 13">
    <location>
        <position position="442"/>
    </location>
    <ligand>
        <name>Mn(2+)</name>
        <dbReference type="ChEBI" id="CHEBI:29035"/>
        <label>2</label>
    </ligand>
</feature>
<dbReference type="RefSeq" id="WP_148898257.1">
    <property type="nucleotide sequence ID" value="NZ_VNHY01000001.1"/>
</dbReference>
<evidence type="ECO:0000256" key="7">
    <source>
        <dbReference type="ARBA" id="ARBA00023211"/>
    </source>
</evidence>
<keyword evidence="8 10" id="KW-0413">Isomerase</keyword>
<feature type="binding site" evidence="10 13">
    <location>
        <position position="64"/>
    </location>
    <ligand>
        <name>Mn(2+)</name>
        <dbReference type="ChEBI" id="CHEBI:29035"/>
        <label>2</label>
    </ligand>
</feature>
<evidence type="ECO:0000256" key="13">
    <source>
        <dbReference type="PIRSR" id="PIRSR001492-3"/>
    </source>
</evidence>
<dbReference type="InterPro" id="IPR017850">
    <property type="entry name" value="Alkaline_phosphatase_core_sf"/>
</dbReference>
<dbReference type="GO" id="GO:0004619">
    <property type="term" value="F:phosphoglycerate mutase activity"/>
    <property type="evidence" value="ECO:0007669"/>
    <property type="project" value="UniProtKB-UniRule"/>
</dbReference>
<evidence type="ECO:0000256" key="9">
    <source>
        <dbReference type="ARBA" id="ARBA00071648"/>
    </source>
</evidence>
<feature type="binding site" evidence="10 12">
    <location>
        <begin position="154"/>
        <end position="155"/>
    </location>
    <ligand>
        <name>substrate</name>
    </ligand>
</feature>
<dbReference type="GO" id="GO:0006096">
    <property type="term" value="P:glycolytic process"/>
    <property type="evidence" value="ECO:0007669"/>
    <property type="project" value="UniProtKB-UniRule"/>
</dbReference>
<evidence type="ECO:0000256" key="3">
    <source>
        <dbReference type="ARBA" id="ARBA00008819"/>
    </source>
</evidence>
<dbReference type="SUPFAM" id="SSF64158">
    <property type="entry name" value="2,3-Bisphosphoglycerate-independent phosphoglycerate mutase, substrate-binding domain"/>
    <property type="match status" value="1"/>
</dbReference>
<sequence>MAKPTDKALLVILDGFGLAKNKDVSAIDRAHTPFIDSLFSNYPHSALSASGRDVGLPDGQFGNSEVGHLNIGAGRIVPQELTRINDAIEDGRFFENEALSAAFDKAKQHGRIHLMGLFSDGGVHSHNNHLFALLQFAKSMGIEDTFVHAFTDGRDTSPHDGLEYIKQFEKKAKQIGTGKIASIVGRYYAMDRDHRWDRTKMAYDLLVHGKGQSFDNPRAALRASYDGGVTDEFVTPKIIDQSPDSRIQKGDVVIFYNIRGDRARQLTQAFTEQEFNDFEVQKDLSLDYTTFTAYDSTFKNVEVAYPPLELNNTLGEVVSNHYLKQLRIAETEKYPHVTYFFNGGDEQPFTGEQRIIIPSPKVATYDLQPEMSAPEVTDALCAQLMTEKNHLCILNFANSDMVGHTGDMQAAIQAVETIDGQLKKVMETATDHNYKVLIIADHGNADCMINKDGSPHTAHTSAKVPAIIAGEYRAKTLQDGILADVAPTLLKMINIDQPEEMTGSALF</sequence>
<evidence type="ECO:0000313" key="16">
    <source>
        <dbReference type="EMBL" id="TYP95598.1"/>
    </source>
</evidence>
<dbReference type="PANTHER" id="PTHR31637">
    <property type="entry name" value="2,3-BISPHOSPHOGLYCERATE-INDEPENDENT PHOSPHOGLYCERATE MUTASE"/>
    <property type="match status" value="1"/>
</dbReference>
<dbReference type="SUPFAM" id="SSF53649">
    <property type="entry name" value="Alkaline phosphatase-like"/>
    <property type="match status" value="1"/>
</dbReference>
<dbReference type="InterPro" id="IPR011258">
    <property type="entry name" value="BPG-indep_PGM_N"/>
</dbReference>
<comment type="cofactor">
    <cofactor evidence="10">
        <name>Mn(2+)</name>
        <dbReference type="ChEBI" id="CHEBI:29035"/>
    </cofactor>
    <text evidence="10">Binds 2 manganese ions per subunit.</text>
</comment>
<dbReference type="GO" id="GO:0030145">
    <property type="term" value="F:manganese ion binding"/>
    <property type="evidence" value="ECO:0007669"/>
    <property type="project" value="UniProtKB-UniRule"/>
</dbReference>
<comment type="subunit">
    <text evidence="10">Monomer.</text>
</comment>
<comment type="catalytic activity">
    <reaction evidence="1 10">
        <text>(2R)-2-phosphoglycerate = (2R)-3-phosphoglycerate</text>
        <dbReference type="Rhea" id="RHEA:15901"/>
        <dbReference type="ChEBI" id="CHEBI:58272"/>
        <dbReference type="ChEBI" id="CHEBI:58289"/>
        <dbReference type="EC" id="5.4.2.12"/>
    </reaction>
</comment>
<dbReference type="UniPathway" id="UPA00109">
    <property type="reaction ID" value="UER00186"/>
</dbReference>
<feature type="domain" description="Metalloenzyme" evidence="14">
    <location>
        <begin position="7"/>
        <end position="496"/>
    </location>
</feature>
<feature type="binding site" evidence="10 13">
    <location>
        <position position="14"/>
    </location>
    <ligand>
        <name>Mn(2+)</name>
        <dbReference type="ChEBI" id="CHEBI:29035"/>
        <label>2</label>
    </ligand>
</feature>
<evidence type="ECO:0000256" key="8">
    <source>
        <dbReference type="ARBA" id="ARBA00023235"/>
    </source>
</evidence>
<dbReference type="NCBIfam" id="TIGR01307">
    <property type="entry name" value="pgm_bpd_ind"/>
    <property type="match status" value="1"/>
</dbReference>
<dbReference type="Gene3D" id="3.40.720.10">
    <property type="entry name" value="Alkaline Phosphatase, subunit A"/>
    <property type="match status" value="1"/>
</dbReference>
<evidence type="ECO:0000256" key="11">
    <source>
        <dbReference type="PIRSR" id="PIRSR001492-1"/>
    </source>
</evidence>
<evidence type="ECO:0000256" key="12">
    <source>
        <dbReference type="PIRSR" id="PIRSR001492-2"/>
    </source>
</evidence>
<evidence type="ECO:0000256" key="10">
    <source>
        <dbReference type="HAMAP-Rule" id="MF_01038"/>
    </source>
</evidence>
<name>A0A5D3YQK9_9BACT</name>
<proteinExistence type="inferred from homology"/>
<evidence type="ECO:0000256" key="6">
    <source>
        <dbReference type="ARBA" id="ARBA00023152"/>
    </source>
</evidence>
<dbReference type="InterPro" id="IPR005995">
    <property type="entry name" value="Pgm_bpd_ind"/>
</dbReference>
<feature type="binding site" evidence="10 13">
    <location>
        <position position="400"/>
    </location>
    <ligand>
        <name>Mn(2+)</name>
        <dbReference type="ChEBI" id="CHEBI:29035"/>
        <label>1</label>
    </ligand>
</feature>
<keyword evidence="7 10" id="KW-0464">Manganese</keyword>
<dbReference type="AlphaFoldDB" id="A0A5D3YQK9"/>
<keyword evidence="5 10" id="KW-0479">Metal-binding</keyword>
<feature type="active site" description="Phosphoserine intermediate" evidence="10 11">
    <location>
        <position position="64"/>
    </location>
</feature>
<keyword evidence="17" id="KW-1185">Reference proteome</keyword>
<gene>
    <name evidence="10" type="primary">gpmI</name>
    <name evidence="16" type="ORF">LX73_0907</name>
</gene>
<dbReference type="FunFam" id="3.40.1450.10:FF:000001">
    <property type="entry name" value="2,3-bisphosphoglycerate-independent phosphoglycerate mutase"/>
    <property type="match status" value="1"/>
</dbReference>
<feature type="binding site" evidence="10 13">
    <location>
        <position position="441"/>
    </location>
    <ligand>
        <name>Mn(2+)</name>
        <dbReference type="ChEBI" id="CHEBI:29035"/>
        <label>2</label>
    </ligand>
</feature>
<evidence type="ECO:0000256" key="2">
    <source>
        <dbReference type="ARBA" id="ARBA00004798"/>
    </source>
</evidence>
<protein>
    <recommendedName>
        <fullName evidence="9 10">2,3-bisphosphoglycerate-independent phosphoglycerate mutase</fullName>
        <shortName evidence="10">BPG-independent PGAM</shortName>
        <shortName evidence="10">Phosphoglyceromutase</shortName>
        <shortName evidence="10">iPGM</shortName>
        <ecNumber evidence="4 10">5.4.2.12</ecNumber>
    </recommendedName>
</protein>
<dbReference type="Pfam" id="PF01676">
    <property type="entry name" value="Metalloenzyme"/>
    <property type="match status" value="1"/>
</dbReference>
<evidence type="ECO:0000313" key="17">
    <source>
        <dbReference type="Proteomes" id="UP000324595"/>
    </source>
</evidence>
<feature type="domain" description="BPG-independent PGAM N-terminal" evidence="15">
    <location>
        <begin position="84"/>
        <end position="295"/>
    </location>
</feature>
<dbReference type="PANTHER" id="PTHR31637:SF0">
    <property type="entry name" value="2,3-BISPHOSPHOGLYCERATE-INDEPENDENT PHOSPHOGLYCERATE MUTASE"/>
    <property type="match status" value="1"/>
</dbReference>
<comment type="caution">
    <text evidence="16">The sequence shown here is derived from an EMBL/GenBank/DDBJ whole genome shotgun (WGS) entry which is preliminary data.</text>
</comment>
<comment type="function">
    <text evidence="10">Catalyzes the interconversion of 2-phosphoglycerate and 3-phosphoglycerate.</text>
</comment>
<dbReference type="Gene3D" id="3.40.1450.10">
    <property type="entry name" value="BPG-independent phosphoglycerate mutase, domain B"/>
    <property type="match status" value="1"/>
</dbReference>
<dbReference type="GO" id="GO:0006007">
    <property type="term" value="P:glucose catabolic process"/>
    <property type="evidence" value="ECO:0007669"/>
    <property type="project" value="InterPro"/>
</dbReference>
<feature type="binding site" evidence="10 13">
    <location>
        <position position="459"/>
    </location>
    <ligand>
        <name>Mn(2+)</name>
        <dbReference type="ChEBI" id="CHEBI:29035"/>
        <label>1</label>
    </ligand>
</feature>
<dbReference type="OrthoDB" id="9800863at2"/>
<evidence type="ECO:0000256" key="5">
    <source>
        <dbReference type="ARBA" id="ARBA00022723"/>
    </source>
</evidence>
<dbReference type="Pfam" id="PF06415">
    <property type="entry name" value="iPGM_N"/>
    <property type="match status" value="1"/>
</dbReference>
<feature type="binding site" evidence="10 12">
    <location>
        <begin position="259"/>
        <end position="262"/>
    </location>
    <ligand>
        <name>substrate</name>
    </ligand>
</feature>
<dbReference type="HAMAP" id="MF_01038">
    <property type="entry name" value="GpmI"/>
    <property type="match status" value="1"/>
</dbReference>
<dbReference type="InterPro" id="IPR006124">
    <property type="entry name" value="Metalloenzyme"/>
</dbReference>
<dbReference type="PIRSF" id="PIRSF001492">
    <property type="entry name" value="IPGAM"/>
    <property type="match status" value="1"/>
</dbReference>
<keyword evidence="6 10" id="KW-0324">Glycolysis</keyword>
<feature type="binding site" evidence="10 13">
    <location>
        <position position="404"/>
    </location>
    <ligand>
        <name>Mn(2+)</name>
        <dbReference type="ChEBI" id="CHEBI:29035"/>
        <label>1</label>
    </ligand>
</feature>
<dbReference type="InterPro" id="IPR036646">
    <property type="entry name" value="PGAM_B_sf"/>
</dbReference>
<evidence type="ECO:0000256" key="1">
    <source>
        <dbReference type="ARBA" id="ARBA00000370"/>
    </source>
</evidence>
<feature type="binding site" evidence="10 12">
    <location>
        <position position="124"/>
    </location>
    <ligand>
        <name>substrate</name>
    </ligand>
</feature>
<dbReference type="Proteomes" id="UP000324595">
    <property type="component" value="Unassembled WGS sequence"/>
</dbReference>
<dbReference type="EC" id="5.4.2.12" evidence="4 10"/>
<evidence type="ECO:0000259" key="15">
    <source>
        <dbReference type="Pfam" id="PF06415"/>
    </source>
</evidence>
<feature type="binding site" evidence="10 12">
    <location>
        <position position="333"/>
    </location>
    <ligand>
        <name>substrate</name>
    </ligand>
</feature>
<dbReference type="CDD" id="cd16010">
    <property type="entry name" value="iPGM"/>
    <property type="match status" value="1"/>
</dbReference>
<evidence type="ECO:0000259" key="14">
    <source>
        <dbReference type="Pfam" id="PF01676"/>
    </source>
</evidence>
<evidence type="ECO:0000256" key="4">
    <source>
        <dbReference type="ARBA" id="ARBA00012026"/>
    </source>
</evidence>